<keyword evidence="2" id="KW-1133">Transmembrane helix</keyword>
<dbReference type="Proteomes" id="UP000241769">
    <property type="component" value="Unassembled WGS sequence"/>
</dbReference>
<feature type="transmembrane region" description="Helical" evidence="2">
    <location>
        <begin position="245"/>
        <end position="269"/>
    </location>
</feature>
<evidence type="ECO:0000256" key="2">
    <source>
        <dbReference type="SAM" id="Phobius"/>
    </source>
</evidence>
<name>A0A2P6N277_9EUKA</name>
<keyword evidence="2" id="KW-0812">Transmembrane</keyword>
<protein>
    <submittedName>
        <fullName evidence="4">EF-TU receptor</fullName>
    </submittedName>
</protein>
<dbReference type="PROSITE" id="PS00107">
    <property type="entry name" value="PROTEIN_KINASE_ATP"/>
    <property type="match status" value="1"/>
</dbReference>
<organism evidence="4 5">
    <name type="scientific">Planoprotostelium fungivorum</name>
    <dbReference type="NCBI Taxonomy" id="1890364"/>
    <lineage>
        <taxon>Eukaryota</taxon>
        <taxon>Amoebozoa</taxon>
        <taxon>Evosea</taxon>
        <taxon>Variosea</taxon>
        <taxon>Cavosteliida</taxon>
        <taxon>Cavosteliaceae</taxon>
        <taxon>Planoprotostelium</taxon>
    </lineage>
</organism>
<dbReference type="PANTHER" id="PTHR48010:SF58">
    <property type="entry name" value="RECEPTOR PROTEIN KINASE-LIKE PROTEIN ZAR1"/>
    <property type="match status" value="1"/>
</dbReference>
<evidence type="ECO:0000313" key="5">
    <source>
        <dbReference type="Proteomes" id="UP000241769"/>
    </source>
</evidence>
<accession>A0A2P6N277</accession>
<comment type="caution">
    <text evidence="4">The sequence shown here is derived from an EMBL/GenBank/DDBJ whole genome shotgun (WGS) entry which is preliminary data.</text>
</comment>
<dbReference type="InterPro" id="IPR000719">
    <property type="entry name" value="Prot_kinase_dom"/>
</dbReference>
<dbReference type="InterPro" id="IPR011009">
    <property type="entry name" value="Kinase-like_dom_sf"/>
</dbReference>
<dbReference type="InterPro" id="IPR050994">
    <property type="entry name" value="At_inactive_RLKs"/>
</dbReference>
<keyword evidence="5" id="KW-1185">Reference proteome</keyword>
<keyword evidence="1" id="KW-0547">Nucleotide-binding</keyword>
<gene>
    <name evidence="4" type="ORF">PROFUN_15895</name>
</gene>
<dbReference type="PROSITE" id="PS50011">
    <property type="entry name" value="PROTEIN_KINASE_DOM"/>
    <property type="match status" value="1"/>
</dbReference>
<reference evidence="4 5" key="1">
    <citation type="journal article" date="2018" name="Genome Biol. Evol.">
        <title>Multiple Roots of Fruiting Body Formation in Amoebozoa.</title>
        <authorList>
            <person name="Hillmann F."/>
            <person name="Forbes G."/>
            <person name="Novohradska S."/>
            <person name="Ferling I."/>
            <person name="Riege K."/>
            <person name="Groth M."/>
            <person name="Westermann M."/>
            <person name="Marz M."/>
            <person name="Spaller T."/>
            <person name="Winckler T."/>
            <person name="Schaap P."/>
            <person name="Glockner G."/>
        </authorList>
    </citation>
    <scope>NUCLEOTIDE SEQUENCE [LARGE SCALE GENOMIC DNA]</scope>
    <source>
        <strain evidence="4 5">Jena</strain>
    </source>
</reference>
<dbReference type="InParanoid" id="A0A2P6N277"/>
<dbReference type="GO" id="GO:0004672">
    <property type="term" value="F:protein kinase activity"/>
    <property type="evidence" value="ECO:0007669"/>
    <property type="project" value="InterPro"/>
</dbReference>
<dbReference type="SUPFAM" id="SSF56112">
    <property type="entry name" value="Protein kinase-like (PK-like)"/>
    <property type="match status" value="1"/>
</dbReference>
<dbReference type="Gene3D" id="3.80.10.10">
    <property type="entry name" value="Ribonuclease Inhibitor"/>
    <property type="match status" value="1"/>
</dbReference>
<feature type="binding site" evidence="1">
    <location>
        <position position="332"/>
    </location>
    <ligand>
        <name>ATP</name>
        <dbReference type="ChEBI" id="CHEBI:30616"/>
    </ligand>
</feature>
<dbReference type="SUPFAM" id="SSF52058">
    <property type="entry name" value="L domain-like"/>
    <property type="match status" value="1"/>
</dbReference>
<sequence length="350" mass="37991">MSGKMTMENIPAIQYVSLGHNMLQGPFPDISSNKYLIAVDLSYNQLTSLTSLSSSSLQNLYVQSNQMMGAVPNLTALVSLTAVDLSDNNFTDNFFSGRIVYPEPQCDMSHDTFECPITRFSASACQAICITPPDSTTAVIQFHVEGTPSTFDTSLFLSTLAELSNVAVRRLNILSVKAGSVIATVVIQPAAESDRGEGTAKRTAEILARLSQPGSMLGSYQVISNAIINPAGVNDGTPASVSTTAIIIGAVVGSFVLLIILVVIVFFVYRKSMMKRAAMQQFKMVDMTQIDMTPVKKSVIDYDDIKGMQMIGSGAFGVVYKAKWRETQVAVKQIRAEYVTQAQVEDFLRE</sequence>
<feature type="non-terminal residue" evidence="4">
    <location>
        <position position="350"/>
    </location>
</feature>
<evidence type="ECO:0000259" key="3">
    <source>
        <dbReference type="PROSITE" id="PS50011"/>
    </source>
</evidence>
<evidence type="ECO:0000256" key="1">
    <source>
        <dbReference type="PROSITE-ProRule" id="PRU10141"/>
    </source>
</evidence>
<dbReference type="InterPro" id="IPR017441">
    <property type="entry name" value="Protein_kinase_ATP_BS"/>
</dbReference>
<proteinExistence type="predicted"/>
<dbReference type="EMBL" id="MDYQ01000243">
    <property type="protein sequence ID" value="PRP78053.1"/>
    <property type="molecule type" value="Genomic_DNA"/>
</dbReference>
<keyword evidence="1" id="KW-0067">ATP-binding</keyword>
<keyword evidence="2" id="KW-0472">Membrane</keyword>
<dbReference type="InterPro" id="IPR032675">
    <property type="entry name" value="LRR_dom_sf"/>
</dbReference>
<dbReference type="Gene3D" id="3.30.200.20">
    <property type="entry name" value="Phosphorylase Kinase, domain 1"/>
    <property type="match status" value="1"/>
</dbReference>
<evidence type="ECO:0000313" key="4">
    <source>
        <dbReference type="EMBL" id="PRP78053.1"/>
    </source>
</evidence>
<dbReference type="GO" id="GO:0005524">
    <property type="term" value="F:ATP binding"/>
    <property type="evidence" value="ECO:0007669"/>
    <property type="project" value="UniProtKB-UniRule"/>
</dbReference>
<feature type="domain" description="Protein kinase" evidence="3">
    <location>
        <begin position="305"/>
        <end position="350"/>
    </location>
</feature>
<dbReference type="AlphaFoldDB" id="A0A2P6N277"/>
<keyword evidence="4" id="KW-0675">Receptor</keyword>
<dbReference type="PANTHER" id="PTHR48010">
    <property type="entry name" value="OS05G0588300 PROTEIN"/>
    <property type="match status" value="1"/>
</dbReference>